<dbReference type="RefSeq" id="WP_382392614.1">
    <property type="nucleotide sequence ID" value="NZ_JBHUNA010000017.1"/>
</dbReference>
<evidence type="ECO:0000313" key="2">
    <source>
        <dbReference type="EMBL" id="MFD2760781.1"/>
    </source>
</evidence>
<accession>A0ABW5V4I2</accession>
<name>A0ABW5V4I2_9BACI</name>
<proteinExistence type="predicted"/>
<feature type="transmembrane region" description="Helical" evidence="1">
    <location>
        <begin position="34"/>
        <end position="56"/>
    </location>
</feature>
<evidence type="ECO:0000313" key="3">
    <source>
        <dbReference type="Proteomes" id="UP001597502"/>
    </source>
</evidence>
<keyword evidence="3" id="KW-1185">Reference proteome</keyword>
<keyword evidence="1" id="KW-0812">Transmembrane</keyword>
<sequence>MRPLGWITVGFLVIGLIFYVYLQFFTELTTQGKAWFILGTGVWGAMCVMLTAWSFLDYYK</sequence>
<evidence type="ECO:0000256" key="1">
    <source>
        <dbReference type="SAM" id="Phobius"/>
    </source>
</evidence>
<feature type="transmembrane region" description="Helical" evidence="1">
    <location>
        <begin position="6"/>
        <end position="22"/>
    </location>
</feature>
<dbReference type="EMBL" id="JBHUNA010000017">
    <property type="protein sequence ID" value="MFD2760781.1"/>
    <property type="molecule type" value="Genomic_DNA"/>
</dbReference>
<organism evidence="2 3">
    <name type="scientific">Lentibacillus juripiscarius</name>
    <dbReference type="NCBI Taxonomy" id="257446"/>
    <lineage>
        <taxon>Bacteria</taxon>
        <taxon>Bacillati</taxon>
        <taxon>Bacillota</taxon>
        <taxon>Bacilli</taxon>
        <taxon>Bacillales</taxon>
        <taxon>Bacillaceae</taxon>
        <taxon>Lentibacillus</taxon>
    </lineage>
</organism>
<gene>
    <name evidence="2" type="ORF">ACFSUO_07355</name>
</gene>
<comment type="caution">
    <text evidence="2">The sequence shown here is derived from an EMBL/GenBank/DDBJ whole genome shotgun (WGS) entry which is preliminary data.</text>
</comment>
<protein>
    <submittedName>
        <fullName evidence="2">Uncharacterized protein</fullName>
    </submittedName>
</protein>
<reference evidence="3" key="1">
    <citation type="journal article" date="2019" name="Int. J. Syst. Evol. Microbiol.">
        <title>The Global Catalogue of Microorganisms (GCM) 10K type strain sequencing project: providing services to taxonomists for standard genome sequencing and annotation.</title>
        <authorList>
            <consortium name="The Broad Institute Genomics Platform"/>
            <consortium name="The Broad Institute Genome Sequencing Center for Infectious Disease"/>
            <person name="Wu L."/>
            <person name="Ma J."/>
        </authorList>
    </citation>
    <scope>NUCLEOTIDE SEQUENCE [LARGE SCALE GENOMIC DNA]</scope>
    <source>
        <strain evidence="3">TISTR 1535</strain>
    </source>
</reference>
<dbReference type="Proteomes" id="UP001597502">
    <property type="component" value="Unassembled WGS sequence"/>
</dbReference>
<keyword evidence="1" id="KW-0472">Membrane</keyword>
<keyword evidence="1" id="KW-1133">Transmembrane helix</keyword>